<dbReference type="EMBL" id="KV454428">
    <property type="protein sequence ID" value="ODQ81079.1"/>
    <property type="molecule type" value="Genomic_DNA"/>
</dbReference>
<evidence type="ECO:0000313" key="2">
    <source>
        <dbReference type="Proteomes" id="UP000094336"/>
    </source>
</evidence>
<name>A0A1E3QTT3_9ASCO</name>
<dbReference type="AlphaFoldDB" id="A0A1E3QTT3"/>
<gene>
    <name evidence="1" type="ORF">BABINDRAFT_160490</name>
</gene>
<dbReference type="Proteomes" id="UP000094336">
    <property type="component" value="Unassembled WGS sequence"/>
</dbReference>
<proteinExistence type="predicted"/>
<dbReference type="RefSeq" id="XP_018986407.1">
    <property type="nucleotide sequence ID" value="XM_019128260.1"/>
</dbReference>
<evidence type="ECO:0008006" key="3">
    <source>
        <dbReference type="Google" id="ProtNLM"/>
    </source>
</evidence>
<reference evidence="2" key="1">
    <citation type="submission" date="2016-05" db="EMBL/GenBank/DDBJ databases">
        <title>Comparative genomics of biotechnologically important yeasts.</title>
        <authorList>
            <consortium name="DOE Joint Genome Institute"/>
            <person name="Riley R."/>
            <person name="Haridas S."/>
            <person name="Wolfe K.H."/>
            <person name="Lopes M.R."/>
            <person name="Hittinger C.T."/>
            <person name="Goker M."/>
            <person name="Salamov A."/>
            <person name="Wisecaver J."/>
            <person name="Long T.M."/>
            <person name="Aerts A.L."/>
            <person name="Barry K."/>
            <person name="Choi C."/>
            <person name="Clum A."/>
            <person name="Coughlan A.Y."/>
            <person name="Deshpande S."/>
            <person name="Douglass A.P."/>
            <person name="Hanson S.J."/>
            <person name="Klenk H.-P."/>
            <person name="Labutti K."/>
            <person name="Lapidus A."/>
            <person name="Lindquist E."/>
            <person name="Lipzen A."/>
            <person name="Meier-Kolthoff J.P."/>
            <person name="Ohm R.A."/>
            <person name="Otillar R.P."/>
            <person name="Pangilinan J."/>
            <person name="Peng Y."/>
            <person name="Rokas A."/>
            <person name="Rosa C.A."/>
            <person name="Scheuner C."/>
            <person name="Sibirny A.A."/>
            <person name="Slot J.C."/>
            <person name="Stielow J.B."/>
            <person name="Sun H."/>
            <person name="Kurtzman C.P."/>
            <person name="Blackwell M."/>
            <person name="Grigoriev I.V."/>
            <person name="Jeffries T.W."/>
        </authorList>
    </citation>
    <scope>NUCLEOTIDE SEQUENCE [LARGE SCALE GENOMIC DNA]</scope>
    <source>
        <strain evidence="2">NRRL Y-12698</strain>
    </source>
</reference>
<protein>
    <recommendedName>
        <fullName evidence="3">K Homology domain-containing protein</fullName>
    </recommendedName>
</protein>
<evidence type="ECO:0000313" key="1">
    <source>
        <dbReference type="EMBL" id="ODQ81079.1"/>
    </source>
</evidence>
<dbReference type="GeneID" id="30146113"/>
<accession>A0A1E3QTT3</accession>
<organism evidence="1 2">
    <name type="scientific">Babjeviella inositovora NRRL Y-12698</name>
    <dbReference type="NCBI Taxonomy" id="984486"/>
    <lineage>
        <taxon>Eukaryota</taxon>
        <taxon>Fungi</taxon>
        <taxon>Dikarya</taxon>
        <taxon>Ascomycota</taxon>
        <taxon>Saccharomycotina</taxon>
        <taxon>Pichiomycetes</taxon>
        <taxon>Serinales incertae sedis</taxon>
        <taxon>Babjeviella</taxon>
    </lineage>
</organism>
<sequence length="880" mass="97785">MLRFQPLVVFRNSFNPSVQLRLLVTAQSSRYVLQKAARYNAKTAAKPEVPPYISQTPVNGTTIAIKIPRNQWLAVLGSQGSFLRDLETQFGVAFTADADPDGYALQIIHPDNQVCEEVLHALEERVEGLATPHVFPLATYRLAEVLEIQRARVLAIQRRTNTNIVIDARLGAKYAACRIYTPNAAVAGRAFRQLKACIRRVAFRTFQVSEEYVRPLCALASKIELQTGTRICIIDRQQSWDPRGTRACVIHDTAVHNENGAIEQAAELLRRCIAELKEHKRVVVVDASHAFIVPCAYLRELEDFTGTTILAPDSQSPFIRIYGLEPTAINAAWDALTWRLRVYPQHTVALDLNSDEQHFLRLYLSLDGTYPVDWNGPRIHLRSPMRAAPFERLIRMHAANKLVYDVPVGDAQLIAMFATTAAVARHHAHVQRVTERANAVLDCESSRITVFGATMDASRETLTLFCESQARLIRLCFAARVPAAARAALQSSYSTKETNAAGFMFWQDSTICLHFPESFRDDGIIYVMGEDVGSVKAKAELERKVLQLARQSGSVEKVEILPRDFQTKVDASSLSIPEAKDVIEDMKAERIDVTTENEPIELVSHVIPPHLHEILAKEAGVIEYVTKTWITDGPTFQISGVLPNVDKASEMLTAAAEALEGNAQTVSIPAEHHSLLSPTLLEKVKAYTQTAILSSEISSNQTDITVYGSDAVNVELAIAMIRNFIAFQGTLLRFQIESSMLGVVTGGDLTIEGIEKATGTLITFQTDDQLSTVTVYGKDRNSVNSAVGKLTTHWDVNLNNREVCRLPVLLSDSLLNESTLYQLKQLFKVSVRVVKTRNSQDDLWFLYSDDVKALRKVRSYLADLAKGRGEVISPPLGHAF</sequence>
<keyword evidence="2" id="KW-1185">Reference proteome</keyword>